<evidence type="ECO:0000256" key="5">
    <source>
        <dbReference type="SAM" id="Phobius"/>
    </source>
</evidence>
<protein>
    <recommendedName>
        <fullName evidence="8">MAPEG family protein</fullName>
    </recommendedName>
</protein>
<gene>
    <name evidence="6" type="ORF">GQX73_g2322</name>
</gene>
<dbReference type="InterPro" id="IPR050997">
    <property type="entry name" value="MAPEG"/>
</dbReference>
<dbReference type="GO" id="GO:0004364">
    <property type="term" value="F:glutathione transferase activity"/>
    <property type="evidence" value="ECO:0007669"/>
    <property type="project" value="TreeGrafter"/>
</dbReference>
<keyword evidence="3 5" id="KW-1133">Transmembrane helix</keyword>
<proteinExistence type="predicted"/>
<reference evidence="6 7" key="1">
    <citation type="submission" date="2019-12" db="EMBL/GenBank/DDBJ databases">
        <title>Draft genome sequence of the ascomycete Xylaria multiplex DSM 110363.</title>
        <authorList>
            <person name="Buettner E."/>
            <person name="Kellner H."/>
        </authorList>
    </citation>
    <scope>NUCLEOTIDE SEQUENCE [LARGE SCALE GENOMIC DNA]</scope>
    <source>
        <strain evidence="6 7">DSM 110363</strain>
    </source>
</reference>
<dbReference type="InterPro" id="IPR023352">
    <property type="entry name" value="MAPEG-like_dom_sf"/>
</dbReference>
<dbReference type="PANTHER" id="PTHR10250:SF26">
    <property type="entry name" value="GLUTATHIONE S-TRANSFERASE 3, MITOCHONDRIAL"/>
    <property type="match status" value="1"/>
</dbReference>
<sequence length="171" mass="18689">MSYVLEVPKEFGRKPPDSIQNSSSQQAKLTFFFCANSYVLAVAASSLFINTAHKTLTSAARKASGIPYPQSYATKEEIEKNPKALKFNLAQRAHTNFTENYAPFITALLIAGLRYPNEATWAGSAWVVGRFAYAFGYTQFGPSGRLVGYGVSQIGKAALTVMAVLTCWKLV</sequence>
<dbReference type="PANTHER" id="PTHR10250">
    <property type="entry name" value="MICROSOMAL GLUTATHIONE S-TRANSFERASE"/>
    <property type="match status" value="1"/>
</dbReference>
<dbReference type="OrthoDB" id="410651at2759"/>
<evidence type="ECO:0000256" key="4">
    <source>
        <dbReference type="ARBA" id="ARBA00023136"/>
    </source>
</evidence>
<dbReference type="Gene3D" id="1.20.120.550">
    <property type="entry name" value="Membrane associated eicosanoid/glutathione metabolism-like domain"/>
    <property type="match status" value="1"/>
</dbReference>
<evidence type="ECO:0008006" key="8">
    <source>
        <dbReference type="Google" id="ProtNLM"/>
    </source>
</evidence>
<evidence type="ECO:0000256" key="1">
    <source>
        <dbReference type="ARBA" id="ARBA00004141"/>
    </source>
</evidence>
<name>A0A7C8IUE6_9PEZI</name>
<keyword evidence="4 5" id="KW-0472">Membrane</keyword>
<evidence type="ECO:0000256" key="2">
    <source>
        <dbReference type="ARBA" id="ARBA00022692"/>
    </source>
</evidence>
<evidence type="ECO:0000313" key="6">
    <source>
        <dbReference type="EMBL" id="KAF2971260.1"/>
    </source>
</evidence>
<dbReference type="GO" id="GO:0005635">
    <property type="term" value="C:nuclear envelope"/>
    <property type="evidence" value="ECO:0007669"/>
    <property type="project" value="TreeGrafter"/>
</dbReference>
<keyword evidence="2 5" id="KW-0812">Transmembrane</keyword>
<dbReference type="AlphaFoldDB" id="A0A7C8IUE6"/>
<comment type="subcellular location">
    <subcellularLocation>
        <location evidence="1">Membrane</location>
        <topology evidence="1">Multi-pass membrane protein</topology>
    </subcellularLocation>
</comment>
<evidence type="ECO:0000313" key="7">
    <source>
        <dbReference type="Proteomes" id="UP000481858"/>
    </source>
</evidence>
<dbReference type="Proteomes" id="UP000481858">
    <property type="component" value="Unassembled WGS sequence"/>
</dbReference>
<dbReference type="GO" id="GO:0005783">
    <property type="term" value="C:endoplasmic reticulum"/>
    <property type="evidence" value="ECO:0007669"/>
    <property type="project" value="TreeGrafter"/>
</dbReference>
<comment type="caution">
    <text evidence="6">The sequence shown here is derived from an EMBL/GenBank/DDBJ whole genome shotgun (WGS) entry which is preliminary data.</text>
</comment>
<dbReference type="Pfam" id="PF01124">
    <property type="entry name" value="MAPEG"/>
    <property type="match status" value="1"/>
</dbReference>
<evidence type="ECO:0000256" key="3">
    <source>
        <dbReference type="ARBA" id="ARBA00022989"/>
    </source>
</evidence>
<dbReference type="GO" id="GO:0016020">
    <property type="term" value="C:membrane"/>
    <property type="evidence" value="ECO:0007669"/>
    <property type="project" value="UniProtKB-SubCell"/>
</dbReference>
<feature type="transmembrane region" description="Helical" evidence="5">
    <location>
        <begin position="29"/>
        <end position="52"/>
    </location>
</feature>
<dbReference type="InParanoid" id="A0A7C8IUE6"/>
<keyword evidence="7" id="KW-1185">Reference proteome</keyword>
<dbReference type="GO" id="GO:0004602">
    <property type="term" value="F:glutathione peroxidase activity"/>
    <property type="evidence" value="ECO:0007669"/>
    <property type="project" value="TreeGrafter"/>
</dbReference>
<accession>A0A7C8IUE6</accession>
<organism evidence="6 7">
    <name type="scientific">Xylaria multiplex</name>
    <dbReference type="NCBI Taxonomy" id="323545"/>
    <lineage>
        <taxon>Eukaryota</taxon>
        <taxon>Fungi</taxon>
        <taxon>Dikarya</taxon>
        <taxon>Ascomycota</taxon>
        <taxon>Pezizomycotina</taxon>
        <taxon>Sordariomycetes</taxon>
        <taxon>Xylariomycetidae</taxon>
        <taxon>Xylariales</taxon>
        <taxon>Xylariaceae</taxon>
        <taxon>Xylaria</taxon>
    </lineage>
</organism>
<dbReference type="InterPro" id="IPR001129">
    <property type="entry name" value="Membr-assoc_MAPEG"/>
</dbReference>
<dbReference type="SUPFAM" id="SSF161084">
    <property type="entry name" value="MAPEG domain-like"/>
    <property type="match status" value="1"/>
</dbReference>
<dbReference type="EMBL" id="WUBL01000015">
    <property type="protein sequence ID" value="KAF2971260.1"/>
    <property type="molecule type" value="Genomic_DNA"/>
</dbReference>